<dbReference type="GO" id="GO:0005524">
    <property type="term" value="F:ATP binding"/>
    <property type="evidence" value="ECO:0007669"/>
    <property type="project" value="UniProtKB-KW"/>
</dbReference>
<name>A0A4Q1VBC9_9BRAD</name>
<evidence type="ECO:0000256" key="3">
    <source>
        <dbReference type="ARBA" id="ARBA00022741"/>
    </source>
</evidence>
<dbReference type="Gene3D" id="3.40.630.30">
    <property type="match status" value="1"/>
</dbReference>
<dbReference type="AlphaFoldDB" id="A0A4Q1VBC9"/>
<protein>
    <submittedName>
        <fullName evidence="7">Acetoacetate--CoA ligase</fullName>
    </submittedName>
</protein>
<dbReference type="InterPro" id="IPR005914">
    <property type="entry name" value="Acac_CoA_synth"/>
</dbReference>
<organism evidence="7 8">
    <name type="scientific">Bradyrhizobium betae</name>
    <dbReference type="NCBI Taxonomy" id="244734"/>
    <lineage>
        <taxon>Bacteria</taxon>
        <taxon>Pseudomonadati</taxon>
        <taxon>Pseudomonadota</taxon>
        <taxon>Alphaproteobacteria</taxon>
        <taxon>Hyphomicrobiales</taxon>
        <taxon>Nitrobacteraceae</taxon>
        <taxon>Bradyrhizobium</taxon>
    </lineage>
</organism>
<dbReference type="InterPro" id="IPR000182">
    <property type="entry name" value="GNAT_dom"/>
</dbReference>
<dbReference type="NCBIfam" id="TIGR01217">
    <property type="entry name" value="ac_ac_CoA_syn"/>
    <property type="match status" value="1"/>
</dbReference>
<dbReference type="Pfam" id="PF00501">
    <property type="entry name" value="AMP-binding"/>
    <property type="match status" value="1"/>
</dbReference>
<dbReference type="GO" id="GO:0016747">
    <property type="term" value="F:acyltransferase activity, transferring groups other than amino-acyl groups"/>
    <property type="evidence" value="ECO:0007669"/>
    <property type="project" value="InterPro"/>
</dbReference>
<dbReference type="CDD" id="cd04301">
    <property type="entry name" value="NAT_SF"/>
    <property type="match status" value="1"/>
</dbReference>
<keyword evidence="4" id="KW-0067">ATP-binding</keyword>
<dbReference type="PROSITE" id="PS51186">
    <property type="entry name" value="GNAT"/>
    <property type="match status" value="1"/>
</dbReference>
<feature type="domain" description="Carrier" evidence="5">
    <location>
        <begin position="670"/>
        <end position="745"/>
    </location>
</feature>
<dbReference type="GO" id="GO:0006629">
    <property type="term" value="P:lipid metabolic process"/>
    <property type="evidence" value="ECO:0007669"/>
    <property type="project" value="InterPro"/>
</dbReference>
<dbReference type="GO" id="GO:0030729">
    <property type="term" value="F:acetoacetate-CoA ligase activity"/>
    <property type="evidence" value="ECO:0007669"/>
    <property type="project" value="InterPro"/>
</dbReference>
<dbReference type="EMBL" id="MZXW01000016">
    <property type="protein sequence ID" value="RXT48842.1"/>
    <property type="molecule type" value="Genomic_DNA"/>
</dbReference>
<keyword evidence="8" id="KW-1185">Reference proteome</keyword>
<dbReference type="PROSITE" id="PS50075">
    <property type="entry name" value="CARRIER"/>
    <property type="match status" value="1"/>
</dbReference>
<proteinExistence type="inferred from homology"/>
<dbReference type="Gene3D" id="1.10.1200.10">
    <property type="entry name" value="ACP-like"/>
    <property type="match status" value="1"/>
</dbReference>
<evidence type="ECO:0000256" key="2">
    <source>
        <dbReference type="ARBA" id="ARBA00022598"/>
    </source>
</evidence>
<dbReference type="InterPro" id="IPR045851">
    <property type="entry name" value="AMP-bd_C_sf"/>
</dbReference>
<dbReference type="Gene3D" id="3.40.50.12780">
    <property type="entry name" value="N-terminal domain of ligase-like"/>
    <property type="match status" value="1"/>
</dbReference>
<evidence type="ECO:0000256" key="1">
    <source>
        <dbReference type="ARBA" id="ARBA00006432"/>
    </source>
</evidence>
<dbReference type="InterPro" id="IPR016181">
    <property type="entry name" value="Acyl_CoA_acyltransferase"/>
</dbReference>
<dbReference type="InterPro" id="IPR036736">
    <property type="entry name" value="ACP-like_sf"/>
</dbReference>
<dbReference type="SUPFAM" id="SSF56801">
    <property type="entry name" value="Acetyl-CoA synthetase-like"/>
    <property type="match status" value="1"/>
</dbReference>
<accession>A0A4Q1VBC9</accession>
<sequence>MSLAEAVPGPDHRSLAHSQLTAFTHWCETRIGQKLSDHAAMDRFSVQEFRSFWRLFIEWCDPPREGDADPVCVGDTCETARFFPGLRLNYAECLLAGRPEEQVLTACHAGRAQDTYTRGALRLAVARLATWLERRNVRPGEHVVAIARNNAEAVIAALATAAIGATFASCAPDMGVPAILARFAPLNPVVLFGCLRAEPWDRGVPVAERVITAAAGLPGLAAIIALDDGPLAAGEDTVSLHRLADLLRDAVDDKDRAGWPRYSFNQPLFTMFSSGTTGPPKCIEHGAGGTLLEHLKEHRLHCDLAPGDKLFFQTTCGWMMWNWQLSALASGVELVLYDGPLEGPDTLWRIVAEVGVTVFGTNPSYLQFCEQAGFSPRRTLDLSALRAVLSTGSILYPRQYDWVGDEVKAAMPLQSISGGTDIIGCFVLGNPNLPVHRGEVQCRSLGLDVRSLAPPDEPHAPVGELVCANPFPSRPLRFHGDTDGRRFHATYFAQNPGVWTHGDLIEATPRGGWKLHGRSDNVLNVRGIRIGTAEIYRILDAVEEILEAMAVEQQAEDEPGGTRMVLLVVLRKGLLLDNTLAKHVRSELARCGSPAFVPARIAQVDALPVTFSGKRSEAAARDAVNARTVRNRDAIQNPECLDAIAAHPIVRAPSAVTVSRAPSRRPKAFADGAKLLQELQAICERTLGVSPIALSDNLLDVGADSLAVVNLLLEIESCVGHCLPLSAFLAAPSIEGVATTLSGSVRLATKQVDRPRPHLRAVNPGDREPVCRFLEQTFRESGIQAASWRRIFEHGWSDHGAGFVLLDGEAVVGFLGAIVVRRQVNEKVDHVCNVSSWAVHPSYRGWGMALLAELLRDESLTFTAFTPAPVSRSAFLAQRFAPLETHLVWMPPLLEAETLFRSNRPLISFDPTVVRTKLSSQQRQIFDDHAPYDCLQLTVSDGCDHAYMVVKRRTQRFNAGRLLGVGKVMPLRLPYSDILHCSAPALLSRHLERVKLAILRRQRTMALVAEARLFDVQPRGMRLPMSTCYRSPLLAASDLDRLYSEIVLLPI</sequence>
<dbReference type="InterPro" id="IPR009081">
    <property type="entry name" value="PP-bd_ACP"/>
</dbReference>
<evidence type="ECO:0000259" key="6">
    <source>
        <dbReference type="PROSITE" id="PS51186"/>
    </source>
</evidence>
<dbReference type="SUPFAM" id="SSF55729">
    <property type="entry name" value="Acyl-CoA N-acyltransferases (Nat)"/>
    <property type="match status" value="1"/>
</dbReference>
<dbReference type="Gene3D" id="3.30.300.30">
    <property type="match status" value="1"/>
</dbReference>
<evidence type="ECO:0000256" key="4">
    <source>
        <dbReference type="ARBA" id="ARBA00022840"/>
    </source>
</evidence>
<dbReference type="RefSeq" id="WP_129271206.1">
    <property type="nucleotide sequence ID" value="NZ_MZXW01000016.1"/>
</dbReference>
<evidence type="ECO:0000313" key="7">
    <source>
        <dbReference type="EMBL" id="RXT48842.1"/>
    </source>
</evidence>
<dbReference type="Pfam" id="PF00550">
    <property type="entry name" value="PP-binding"/>
    <property type="match status" value="1"/>
</dbReference>
<dbReference type="OrthoDB" id="9803968at2"/>
<gene>
    <name evidence="7" type="ORF">B5V03_13190</name>
</gene>
<comment type="similarity">
    <text evidence="1">Belongs to the ATP-dependent AMP-binding enzyme family.</text>
</comment>
<feature type="domain" description="N-acetyltransferase" evidence="6">
    <location>
        <begin position="757"/>
        <end position="895"/>
    </location>
</feature>
<dbReference type="Proteomes" id="UP000290819">
    <property type="component" value="Unassembled WGS sequence"/>
</dbReference>
<evidence type="ECO:0000259" key="5">
    <source>
        <dbReference type="PROSITE" id="PS50075"/>
    </source>
</evidence>
<evidence type="ECO:0000313" key="8">
    <source>
        <dbReference type="Proteomes" id="UP000290819"/>
    </source>
</evidence>
<dbReference type="NCBIfam" id="NF002937">
    <property type="entry name" value="PRK03584.1"/>
    <property type="match status" value="1"/>
</dbReference>
<dbReference type="PANTHER" id="PTHR42921">
    <property type="entry name" value="ACETOACETYL-COA SYNTHETASE"/>
    <property type="match status" value="1"/>
</dbReference>
<reference evidence="7 8" key="1">
    <citation type="submission" date="2017-03" db="EMBL/GenBank/DDBJ databases">
        <authorList>
            <person name="Safronova V.I."/>
            <person name="Sazanova A.L."/>
            <person name="Chirak E.R."/>
        </authorList>
    </citation>
    <scope>NUCLEOTIDE SEQUENCE [LARGE SCALE GENOMIC DNA]</scope>
    <source>
        <strain evidence="7 8">Opo-243</strain>
    </source>
</reference>
<dbReference type="InterPro" id="IPR000873">
    <property type="entry name" value="AMP-dep_synth/lig_dom"/>
</dbReference>
<dbReference type="SUPFAM" id="SSF47336">
    <property type="entry name" value="ACP-like"/>
    <property type="match status" value="1"/>
</dbReference>
<keyword evidence="2 7" id="KW-0436">Ligase</keyword>
<dbReference type="PANTHER" id="PTHR42921:SF1">
    <property type="entry name" value="ACETOACETYL-COA SYNTHETASE"/>
    <property type="match status" value="1"/>
</dbReference>
<comment type="caution">
    <text evidence="7">The sequence shown here is derived from an EMBL/GenBank/DDBJ whole genome shotgun (WGS) entry which is preliminary data.</text>
</comment>
<dbReference type="InterPro" id="IPR042099">
    <property type="entry name" value="ANL_N_sf"/>
</dbReference>
<keyword evidence="3" id="KW-0547">Nucleotide-binding</keyword>